<feature type="compositionally biased region" description="Basic and acidic residues" evidence="1">
    <location>
        <begin position="136"/>
        <end position="145"/>
    </location>
</feature>
<dbReference type="OrthoDB" id="6437361at2759"/>
<feature type="compositionally biased region" description="Polar residues" evidence="1">
    <location>
        <begin position="124"/>
        <end position="135"/>
    </location>
</feature>
<dbReference type="Proteomes" id="UP000499080">
    <property type="component" value="Unassembled WGS sequence"/>
</dbReference>
<evidence type="ECO:0000313" key="2">
    <source>
        <dbReference type="EMBL" id="GBN90815.1"/>
    </source>
</evidence>
<gene>
    <name evidence="2" type="ORF">AVEN_36622_1</name>
</gene>
<keyword evidence="3" id="KW-1185">Reference proteome</keyword>
<evidence type="ECO:0000313" key="3">
    <source>
        <dbReference type="Proteomes" id="UP000499080"/>
    </source>
</evidence>
<name>A0A4Y2SVB2_ARAVE</name>
<reference evidence="2 3" key="1">
    <citation type="journal article" date="2019" name="Sci. Rep.">
        <title>Orb-weaving spider Araneus ventricosus genome elucidates the spidroin gene catalogue.</title>
        <authorList>
            <person name="Kono N."/>
            <person name="Nakamura H."/>
            <person name="Ohtoshi R."/>
            <person name="Moran D.A.P."/>
            <person name="Shinohara A."/>
            <person name="Yoshida Y."/>
            <person name="Fujiwara M."/>
            <person name="Mori M."/>
            <person name="Tomita M."/>
            <person name="Arakawa K."/>
        </authorList>
    </citation>
    <scope>NUCLEOTIDE SEQUENCE [LARGE SCALE GENOMIC DNA]</scope>
</reference>
<evidence type="ECO:0008006" key="4">
    <source>
        <dbReference type="Google" id="ProtNLM"/>
    </source>
</evidence>
<sequence length="420" mass="46666">MSSTPANISIPHLADTLPLLSPDTSDIEGALKDMSPLKIQDLDEEEDLEILFSRLKGNTGNISQIPNIEEQSSSEEDPNSFHAVAEGIRKALSTSNPNVNKALSLLDTLQANYLAAEITEVSSLQVKQNSHSSAKTTKDTPKLAHPDPFPENQVPPGFHHQPLLSSSFPQCITTTETPPDPTILLYPTSSSSSNLSELLNEALPPKDFIPTNIKPIRGNGFAISFQSQSHIKNFQSKLEENSNLKSSIRTKLPTKRSPSLILYNIPISTKEVEIQEALKTQLHLTSRLNLRFKFKGNSTVTTNWVFEAPAPTLNTIHQVKKIQIGWSMFRISEFIHFKKCNFCQAFGHTTKDCHRQVSFCSKCAGHHLTSDCQSPSFCCISCLESNIFSGTEYPTFHSAKDRSCPFFQAAIDQYRVSINY</sequence>
<feature type="region of interest" description="Disordered" evidence="1">
    <location>
        <begin position="124"/>
        <end position="150"/>
    </location>
</feature>
<accession>A0A4Y2SVB2</accession>
<proteinExistence type="predicted"/>
<protein>
    <recommendedName>
        <fullName evidence="4">Pre-C2HC domain-containing protein</fullName>
    </recommendedName>
</protein>
<organism evidence="2 3">
    <name type="scientific">Araneus ventricosus</name>
    <name type="common">Orbweaver spider</name>
    <name type="synonym">Epeira ventricosa</name>
    <dbReference type="NCBI Taxonomy" id="182803"/>
    <lineage>
        <taxon>Eukaryota</taxon>
        <taxon>Metazoa</taxon>
        <taxon>Ecdysozoa</taxon>
        <taxon>Arthropoda</taxon>
        <taxon>Chelicerata</taxon>
        <taxon>Arachnida</taxon>
        <taxon>Araneae</taxon>
        <taxon>Araneomorphae</taxon>
        <taxon>Entelegynae</taxon>
        <taxon>Araneoidea</taxon>
        <taxon>Araneidae</taxon>
        <taxon>Araneus</taxon>
    </lineage>
</organism>
<comment type="caution">
    <text evidence="2">The sequence shown here is derived from an EMBL/GenBank/DDBJ whole genome shotgun (WGS) entry which is preliminary data.</text>
</comment>
<dbReference type="EMBL" id="BGPR01023553">
    <property type="protein sequence ID" value="GBN90815.1"/>
    <property type="molecule type" value="Genomic_DNA"/>
</dbReference>
<evidence type="ECO:0000256" key="1">
    <source>
        <dbReference type="SAM" id="MobiDB-lite"/>
    </source>
</evidence>
<dbReference type="AlphaFoldDB" id="A0A4Y2SVB2"/>